<evidence type="ECO:0000256" key="2">
    <source>
        <dbReference type="ARBA" id="ARBA00023008"/>
    </source>
</evidence>
<feature type="binding site" evidence="3">
    <location>
        <position position="113"/>
    </location>
    <ligand>
        <name>Cu cation</name>
        <dbReference type="ChEBI" id="CHEBI:23378"/>
    </ligand>
</feature>
<dbReference type="InterPro" id="IPR013766">
    <property type="entry name" value="Thioredoxin_domain"/>
</dbReference>
<evidence type="ECO:0000313" key="8">
    <source>
        <dbReference type="EMBL" id="GJA64617.1"/>
    </source>
</evidence>
<feature type="transmembrane region" description="Helical" evidence="5">
    <location>
        <begin position="46"/>
        <end position="63"/>
    </location>
</feature>
<organism evidence="8 9">
    <name type="scientific">Aeromonas caviae</name>
    <name type="common">Aeromonas punctata</name>
    <dbReference type="NCBI Taxonomy" id="648"/>
    <lineage>
        <taxon>Bacteria</taxon>
        <taxon>Pseudomonadati</taxon>
        <taxon>Pseudomonadota</taxon>
        <taxon>Gammaproteobacteria</taxon>
        <taxon>Aeromonadales</taxon>
        <taxon>Aeromonadaceae</taxon>
        <taxon>Aeromonas</taxon>
    </lineage>
</organism>
<dbReference type="Gene3D" id="3.40.30.10">
    <property type="entry name" value="Glutaredoxin"/>
    <property type="match status" value="1"/>
</dbReference>
<comment type="caution">
    <text evidence="8">The sequence shown here is derived from an EMBL/GenBank/DDBJ whole genome shotgun (WGS) entry which is preliminary data.</text>
</comment>
<dbReference type="Pfam" id="PF02630">
    <property type="entry name" value="SCO1-SenC"/>
    <property type="match status" value="1"/>
</dbReference>
<keyword evidence="3" id="KW-0479">Metal-binding</keyword>
<dbReference type="CDD" id="cd02968">
    <property type="entry name" value="SCO"/>
    <property type="match status" value="1"/>
</dbReference>
<keyword evidence="2 3" id="KW-0186">Copper</keyword>
<evidence type="ECO:0000313" key="9">
    <source>
        <dbReference type="Proteomes" id="UP000886934"/>
    </source>
</evidence>
<dbReference type="PROSITE" id="PS51352">
    <property type="entry name" value="THIOREDOXIN_2"/>
    <property type="match status" value="1"/>
</dbReference>
<feature type="binding site" evidence="3">
    <location>
        <position position="201"/>
    </location>
    <ligand>
        <name>Cu cation</name>
        <dbReference type="ChEBI" id="CHEBI:23378"/>
    </ligand>
</feature>
<keyword evidence="4" id="KW-1015">Disulfide bond</keyword>
<dbReference type="PANTHER" id="PTHR12151:SF25">
    <property type="entry name" value="LINALOOL DEHYDRATASE_ISOMERASE DOMAIN-CONTAINING PROTEIN"/>
    <property type="match status" value="1"/>
</dbReference>
<dbReference type="EMBL" id="BPNN01000055">
    <property type="protein sequence ID" value="GJA64617.1"/>
    <property type="molecule type" value="Genomic_DNA"/>
</dbReference>
<dbReference type="InterPro" id="IPR003782">
    <property type="entry name" value="SCO1/SenC"/>
</dbReference>
<evidence type="ECO:0000256" key="3">
    <source>
        <dbReference type="PIRSR" id="PIRSR603782-1"/>
    </source>
</evidence>
<evidence type="ECO:0000256" key="1">
    <source>
        <dbReference type="ARBA" id="ARBA00010996"/>
    </source>
</evidence>
<dbReference type="PANTHER" id="PTHR12151">
    <property type="entry name" value="ELECTRON TRANSPORT PROTIN SCO1/SENC FAMILY MEMBER"/>
    <property type="match status" value="1"/>
</dbReference>
<keyword evidence="5" id="KW-1133">Transmembrane helix</keyword>
<proteinExistence type="inferred from homology"/>
<dbReference type="AlphaFoldDB" id="A0AA37FRT2"/>
<accession>A0AA37FRT2</accession>
<protein>
    <submittedName>
        <fullName evidence="8">Photosynthetic protein synthase I</fullName>
    </submittedName>
</protein>
<dbReference type="Proteomes" id="UP000887009">
    <property type="component" value="Unassembled WGS sequence"/>
</dbReference>
<keyword evidence="5" id="KW-0472">Membrane</keyword>
<dbReference type="InterPro" id="IPR036249">
    <property type="entry name" value="Thioredoxin-like_sf"/>
</dbReference>
<feature type="domain" description="Thioredoxin" evidence="6">
    <location>
        <begin position="75"/>
        <end position="241"/>
    </location>
</feature>
<sequence length="248" mass="27283">MAQTLFRRDARLAIGGGGRVTMTPTGFAPRASNISKALFYMVKPRFYLLLLLFIGAIAAAYYWSQPAVPEQADYYPAGRDINPFALTDADAQPFTPANLTGHWSFLFIGYTYCPDVCPTTLADLRSVYPALKKIAPTSQVVFISADPQRDDSARLKSYTAFFEPEFKAATAPHSALFPLVRNLGLVYSIVEGERKDYLIDHSASIVLINPEGKLVATFRPKVAPGEVPHVDMQAMVADFARIVRLAGE</sequence>
<dbReference type="EMBL" id="BPNL01000042">
    <property type="protein sequence ID" value="GJA55818.1"/>
    <property type="molecule type" value="Genomic_DNA"/>
</dbReference>
<evidence type="ECO:0000256" key="4">
    <source>
        <dbReference type="PIRSR" id="PIRSR603782-2"/>
    </source>
</evidence>
<dbReference type="GO" id="GO:0046872">
    <property type="term" value="F:metal ion binding"/>
    <property type="evidence" value="ECO:0007669"/>
    <property type="project" value="UniProtKB-KW"/>
</dbReference>
<feature type="binding site" evidence="3">
    <location>
        <position position="117"/>
    </location>
    <ligand>
        <name>Cu cation</name>
        <dbReference type="ChEBI" id="CHEBI:23378"/>
    </ligand>
</feature>
<keyword evidence="5" id="KW-0812">Transmembrane</keyword>
<dbReference type="SUPFAM" id="SSF52833">
    <property type="entry name" value="Thioredoxin-like"/>
    <property type="match status" value="1"/>
</dbReference>
<comment type="similarity">
    <text evidence="1">Belongs to the SCO1/2 family.</text>
</comment>
<evidence type="ECO:0000313" key="7">
    <source>
        <dbReference type="EMBL" id="GJA55818.1"/>
    </source>
</evidence>
<dbReference type="Proteomes" id="UP000886934">
    <property type="component" value="Unassembled WGS sequence"/>
</dbReference>
<feature type="disulfide bond" description="Redox-active" evidence="4">
    <location>
        <begin position="113"/>
        <end position="117"/>
    </location>
</feature>
<name>A0AA37FRT2_AERCA</name>
<reference evidence="8" key="1">
    <citation type="submission" date="2021-07" db="EMBL/GenBank/DDBJ databases">
        <title>Draft genome sequence of carbapenem-resistant Aeromonas spp. in Japan.</title>
        <authorList>
            <person name="Maehana S."/>
            <person name="Suzuki M."/>
            <person name="Kitasato H."/>
        </authorList>
    </citation>
    <scope>NUCLEOTIDE SEQUENCE</scope>
    <source>
        <strain evidence="7">KAM348</strain>
        <strain evidence="8">KAM351</strain>
    </source>
</reference>
<evidence type="ECO:0000256" key="5">
    <source>
        <dbReference type="SAM" id="Phobius"/>
    </source>
</evidence>
<evidence type="ECO:0000259" key="6">
    <source>
        <dbReference type="PROSITE" id="PS51352"/>
    </source>
</evidence>
<gene>
    <name evidence="7" type="ORF">KAM348_32410</name>
    <name evidence="8" type="ORF">KAM351_32280</name>
</gene>